<feature type="binding site" evidence="10">
    <location>
        <position position="262"/>
    </location>
    <ligand>
        <name>Zn(2+)</name>
        <dbReference type="ChEBI" id="CHEBI:29105"/>
    </ligand>
</feature>
<proteinExistence type="inferred from homology"/>
<comment type="subcellular location">
    <subcellularLocation>
        <location evidence="10">Cytoplasm</location>
    </subcellularLocation>
</comment>
<organism evidence="13 14">
    <name type="scientific">Fructobacillus fructosus</name>
    <dbReference type="NCBI Taxonomy" id="1631"/>
    <lineage>
        <taxon>Bacteria</taxon>
        <taxon>Bacillati</taxon>
        <taxon>Bacillota</taxon>
        <taxon>Bacilli</taxon>
        <taxon>Lactobacillales</taxon>
        <taxon>Lactobacillaceae</taxon>
        <taxon>Fructobacillus</taxon>
    </lineage>
</organism>
<keyword evidence="6 10" id="KW-0378">Hydrolase</keyword>
<dbReference type="InterPro" id="IPR012340">
    <property type="entry name" value="NA-bd_OB-fold"/>
</dbReference>
<dbReference type="InterPro" id="IPR030378">
    <property type="entry name" value="G_CP_dom"/>
</dbReference>
<dbReference type="EMBL" id="CAUZLR010000001">
    <property type="protein sequence ID" value="CAK1223492.1"/>
    <property type="molecule type" value="Genomic_DNA"/>
</dbReference>
<evidence type="ECO:0000259" key="12">
    <source>
        <dbReference type="PROSITE" id="PS51721"/>
    </source>
</evidence>
<dbReference type="CDD" id="cd04466">
    <property type="entry name" value="S1_YloQ_GTPase"/>
    <property type="match status" value="1"/>
</dbReference>
<gene>
    <name evidence="10" type="primary">rsgA</name>
    <name evidence="13" type="ORF">R54839_PPFHFPJH_00070</name>
</gene>
<comment type="function">
    <text evidence="10">One of several proteins that assist in the late maturation steps of the functional core of the 30S ribosomal subunit. Helps release RbfA from mature subunits. May play a role in the assembly of ribosomal proteins into the subunit. Circularly permuted GTPase that catalyzes slow GTP hydrolysis, GTPase activity is stimulated by the 30S ribosomal subunit.</text>
</comment>
<dbReference type="SUPFAM" id="SSF50249">
    <property type="entry name" value="Nucleic acid-binding proteins"/>
    <property type="match status" value="1"/>
</dbReference>
<evidence type="ECO:0000259" key="11">
    <source>
        <dbReference type="PROSITE" id="PS50936"/>
    </source>
</evidence>
<evidence type="ECO:0000256" key="4">
    <source>
        <dbReference type="ARBA" id="ARBA00022730"/>
    </source>
</evidence>
<dbReference type="InterPro" id="IPR031944">
    <property type="entry name" value="RsgA_N"/>
</dbReference>
<evidence type="ECO:0000256" key="10">
    <source>
        <dbReference type="HAMAP-Rule" id="MF_01820"/>
    </source>
</evidence>
<feature type="binding site" evidence="10">
    <location>
        <position position="270"/>
    </location>
    <ligand>
        <name>Zn(2+)</name>
        <dbReference type="ChEBI" id="CHEBI:29105"/>
    </ligand>
</feature>
<keyword evidence="5 10" id="KW-0547">Nucleotide-binding</keyword>
<comment type="subunit">
    <text evidence="10">Monomer. Associates with 30S ribosomal subunit, binds 16S rRNA.</text>
</comment>
<dbReference type="Gene3D" id="3.40.50.300">
    <property type="entry name" value="P-loop containing nucleotide triphosphate hydrolases"/>
    <property type="match status" value="1"/>
</dbReference>
<keyword evidence="4 10" id="KW-0699">rRNA-binding</keyword>
<sequence>MPTPDPWYNGAMKTGRIIRSLAGYYDLMLSDGSVERTRARGQFRKNGQKPLVGDWADFESENGEGLIWSLHPRENSLVRPPIANVDLAIVVTSVIEPAFSQNLLDRQLVALEAAKVQPVLYFSKLDLLSETDQVAFQKQVQLYETIGYTVIFSKDDWRNTFQSLLKNQVVVVMGQTGAGKSTFLNELAPNLKLAVGEVSQALSRGKHTTRQVSLIPVKVYQTLIADTPGFSSYEVFDFPAEELGDYFPEIRRVAPNCRFRTCSHLNEPGCAVKEAVELGSISAARYNSYELFYQIIKGKRPVYQKNSSKWKQDRLN</sequence>
<evidence type="ECO:0000256" key="7">
    <source>
        <dbReference type="ARBA" id="ARBA00022833"/>
    </source>
</evidence>
<keyword evidence="8 10" id="KW-0694">RNA-binding</keyword>
<feature type="binding site" evidence="10">
    <location>
        <position position="257"/>
    </location>
    <ligand>
        <name>Zn(2+)</name>
        <dbReference type="ChEBI" id="CHEBI:29105"/>
    </ligand>
</feature>
<evidence type="ECO:0000313" key="14">
    <source>
        <dbReference type="Proteomes" id="UP001314261"/>
    </source>
</evidence>
<dbReference type="SUPFAM" id="SSF52540">
    <property type="entry name" value="P-loop containing nucleoside triphosphate hydrolases"/>
    <property type="match status" value="1"/>
</dbReference>
<evidence type="ECO:0000313" key="13">
    <source>
        <dbReference type="EMBL" id="CAK1223492.1"/>
    </source>
</evidence>
<keyword evidence="9 10" id="KW-0342">GTP-binding</keyword>
<feature type="binding site" evidence="10">
    <location>
        <begin position="174"/>
        <end position="182"/>
    </location>
    <ligand>
        <name>GTP</name>
        <dbReference type="ChEBI" id="CHEBI:37565"/>
    </ligand>
</feature>
<evidence type="ECO:0000256" key="5">
    <source>
        <dbReference type="ARBA" id="ARBA00022741"/>
    </source>
</evidence>
<dbReference type="PANTHER" id="PTHR32120:SF11">
    <property type="entry name" value="SMALL RIBOSOMAL SUBUNIT BIOGENESIS GTPASE RSGA 1, MITOCHONDRIAL-RELATED"/>
    <property type="match status" value="1"/>
</dbReference>
<comment type="similarity">
    <text evidence="10">Belongs to the TRAFAC class YlqF/YawG GTPase family. RsgA subfamily.</text>
</comment>
<feature type="binding site" evidence="10">
    <location>
        <begin position="123"/>
        <end position="126"/>
    </location>
    <ligand>
        <name>GTP</name>
        <dbReference type="ChEBI" id="CHEBI:37565"/>
    </ligand>
</feature>
<dbReference type="HAMAP" id="MF_01820">
    <property type="entry name" value="GTPase_RsgA"/>
    <property type="match status" value="1"/>
</dbReference>
<dbReference type="CDD" id="cd01854">
    <property type="entry name" value="YjeQ_EngC"/>
    <property type="match status" value="1"/>
</dbReference>
<evidence type="ECO:0000256" key="2">
    <source>
        <dbReference type="ARBA" id="ARBA00022517"/>
    </source>
</evidence>
<dbReference type="EC" id="3.6.1.-" evidence="10"/>
<evidence type="ECO:0000256" key="1">
    <source>
        <dbReference type="ARBA" id="ARBA00022490"/>
    </source>
</evidence>
<protein>
    <recommendedName>
        <fullName evidence="10">Small ribosomal subunit biogenesis GTPase RsgA</fullName>
        <ecNumber evidence="10">3.6.1.-</ecNumber>
    </recommendedName>
</protein>
<reference evidence="13 14" key="1">
    <citation type="submission" date="2023-10" db="EMBL/GenBank/DDBJ databases">
        <authorList>
            <person name="Botero Cardona J."/>
        </authorList>
    </citation>
    <scope>NUCLEOTIDE SEQUENCE [LARGE SCALE GENOMIC DNA]</scope>
    <source>
        <strain evidence="13 14">R-54839</strain>
    </source>
</reference>
<feature type="binding site" evidence="10">
    <location>
        <position position="264"/>
    </location>
    <ligand>
        <name>Zn(2+)</name>
        <dbReference type="ChEBI" id="CHEBI:29105"/>
    </ligand>
</feature>
<accession>A0ABM9ML27</accession>
<evidence type="ECO:0000256" key="9">
    <source>
        <dbReference type="ARBA" id="ARBA00023134"/>
    </source>
</evidence>
<name>A0ABM9ML27_9LACO</name>
<dbReference type="Gene3D" id="2.40.50.140">
    <property type="entry name" value="Nucleic acid-binding proteins"/>
    <property type="match status" value="1"/>
</dbReference>
<evidence type="ECO:0000256" key="8">
    <source>
        <dbReference type="ARBA" id="ARBA00022884"/>
    </source>
</evidence>
<evidence type="ECO:0000256" key="6">
    <source>
        <dbReference type="ARBA" id="ARBA00022801"/>
    </source>
</evidence>
<dbReference type="PROSITE" id="PS51721">
    <property type="entry name" value="G_CP"/>
    <property type="match status" value="1"/>
</dbReference>
<dbReference type="PROSITE" id="PS50936">
    <property type="entry name" value="ENGC_GTPASE"/>
    <property type="match status" value="1"/>
</dbReference>
<dbReference type="Pfam" id="PF16745">
    <property type="entry name" value="RsgA_N"/>
    <property type="match status" value="1"/>
</dbReference>
<comment type="caution">
    <text evidence="13">The sequence shown here is derived from an EMBL/GenBank/DDBJ whole genome shotgun (WGS) entry which is preliminary data.</text>
</comment>
<keyword evidence="2 10" id="KW-0690">Ribosome biogenesis</keyword>
<evidence type="ECO:0000256" key="3">
    <source>
        <dbReference type="ARBA" id="ARBA00022723"/>
    </source>
</evidence>
<keyword evidence="7 10" id="KW-0862">Zinc</keyword>
<dbReference type="InterPro" id="IPR004881">
    <property type="entry name" value="Ribosome_biogen_GTPase_RsgA"/>
</dbReference>
<dbReference type="PANTHER" id="PTHR32120">
    <property type="entry name" value="SMALL RIBOSOMAL SUBUNIT BIOGENESIS GTPASE RSGA"/>
    <property type="match status" value="1"/>
</dbReference>
<dbReference type="Gene3D" id="1.10.40.50">
    <property type="entry name" value="Probable gtpase engc, domain 3"/>
    <property type="match status" value="1"/>
</dbReference>
<dbReference type="InterPro" id="IPR027417">
    <property type="entry name" value="P-loop_NTPase"/>
</dbReference>
<dbReference type="NCBIfam" id="TIGR00157">
    <property type="entry name" value="ribosome small subunit-dependent GTPase A"/>
    <property type="match status" value="1"/>
</dbReference>
<keyword evidence="3 10" id="KW-0479">Metal-binding</keyword>
<feature type="domain" description="EngC GTPase" evidence="11">
    <location>
        <begin position="83"/>
        <end position="231"/>
    </location>
</feature>
<dbReference type="InterPro" id="IPR010914">
    <property type="entry name" value="RsgA_GTPase_dom"/>
</dbReference>
<feature type="domain" description="CP-type G" evidence="12">
    <location>
        <begin position="74"/>
        <end position="233"/>
    </location>
</feature>
<dbReference type="GO" id="GO:0042131">
    <property type="term" value="F:thiamine phosphate phosphatase activity"/>
    <property type="evidence" value="ECO:0007669"/>
    <property type="project" value="UniProtKB-EC"/>
</dbReference>
<keyword evidence="14" id="KW-1185">Reference proteome</keyword>
<comment type="cofactor">
    <cofactor evidence="10">
        <name>Zn(2+)</name>
        <dbReference type="ChEBI" id="CHEBI:29105"/>
    </cofactor>
    <text evidence="10">Binds 1 zinc ion per subunit.</text>
</comment>
<dbReference type="Proteomes" id="UP001314261">
    <property type="component" value="Unassembled WGS sequence"/>
</dbReference>
<dbReference type="Pfam" id="PF03193">
    <property type="entry name" value="RsgA_GTPase"/>
    <property type="match status" value="1"/>
</dbReference>
<keyword evidence="1 10" id="KW-0963">Cytoplasm</keyword>